<dbReference type="CDD" id="cd06464">
    <property type="entry name" value="ACD_sHsps-like"/>
    <property type="match status" value="1"/>
</dbReference>
<dbReference type="PANTHER" id="PTHR46733">
    <property type="entry name" value="26.5 KDA HEAT SHOCK PROTEIN, MITOCHONDRIAL"/>
    <property type="match status" value="1"/>
</dbReference>
<evidence type="ECO:0000313" key="7">
    <source>
        <dbReference type="Proteomes" id="UP000215158"/>
    </source>
</evidence>
<keyword evidence="7" id="KW-1185">Reference proteome</keyword>
<sequence length="135" mass="14995">MNDTTQLARSDSTTVNRAEPQETGQRLTLSPAVDVVENAHGVTLWADLPGVDRDNLEIRVQDGNLRIEASASVPTREGLRLQHAEVRVPYFARSFTLGPEFDTSKIEAKLHDGVLQLSIPRREEARPRRIEVAVG</sequence>
<dbReference type="Proteomes" id="UP000215158">
    <property type="component" value="Chromosome 2"/>
</dbReference>
<dbReference type="PROSITE" id="PS01031">
    <property type="entry name" value="SHSP"/>
    <property type="match status" value="1"/>
</dbReference>
<proteinExistence type="inferred from homology"/>
<gene>
    <name evidence="6" type="ORF">CJU94_32880</name>
</gene>
<dbReference type="SUPFAM" id="SSF49764">
    <property type="entry name" value="HSP20-like chaperones"/>
    <property type="match status" value="1"/>
</dbReference>
<dbReference type="GO" id="GO:0009408">
    <property type="term" value="P:response to heat"/>
    <property type="evidence" value="ECO:0007669"/>
    <property type="project" value="InterPro"/>
</dbReference>
<feature type="domain" description="SHSP" evidence="5">
    <location>
        <begin position="24"/>
        <end position="135"/>
    </location>
</feature>
<comment type="similarity">
    <text evidence="2 3">Belongs to the small heat shock protein (HSP20) family.</text>
</comment>
<evidence type="ECO:0000256" key="3">
    <source>
        <dbReference type="RuleBase" id="RU003616"/>
    </source>
</evidence>
<keyword evidence="1" id="KW-0346">Stress response</keyword>
<dbReference type="PANTHER" id="PTHR46733:SF4">
    <property type="entry name" value="HEAT SHOCK PROTEIN 21, CHLOROPLASTIC"/>
    <property type="match status" value="1"/>
</dbReference>
<dbReference type="KEGG" id="parb:CJU94_32880"/>
<dbReference type="InterPro" id="IPR044587">
    <property type="entry name" value="HSP21-like"/>
</dbReference>
<dbReference type="InterPro" id="IPR002068">
    <property type="entry name" value="A-crystallin/Hsp20_dom"/>
</dbReference>
<name>A0A248VUW6_9BURK</name>
<evidence type="ECO:0000256" key="1">
    <source>
        <dbReference type="ARBA" id="ARBA00023016"/>
    </source>
</evidence>
<evidence type="ECO:0000313" key="6">
    <source>
        <dbReference type="EMBL" id="ASW02829.1"/>
    </source>
</evidence>
<dbReference type="EMBL" id="CP022990">
    <property type="protein sequence ID" value="ASW02829.1"/>
    <property type="molecule type" value="Genomic_DNA"/>
</dbReference>
<protein>
    <submittedName>
        <fullName evidence="6">Heat-shock protein</fullName>
    </submittedName>
</protein>
<evidence type="ECO:0000259" key="5">
    <source>
        <dbReference type="PROSITE" id="PS01031"/>
    </source>
</evidence>
<dbReference type="RefSeq" id="WP_095422686.1">
    <property type="nucleotide sequence ID" value="NZ_CP022990.1"/>
</dbReference>
<feature type="region of interest" description="Disordered" evidence="4">
    <location>
        <begin position="1"/>
        <end position="26"/>
    </location>
</feature>
<evidence type="ECO:0000256" key="4">
    <source>
        <dbReference type="SAM" id="MobiDB-lite"/>
    </source>
</evidence>
<dbReference type="InterPro" id="IPR008978">
    <property type="entry name" value="HSP20-like_chaperone"/>
</dbReference>
<accession>A0A248VUW6</accession>
<evidence type="ECO:0000256" key="2">
    <source>
        <dbReference type="PROSITE-ProRule" id="PRU00285"/>
    </source>
</evidence>
<organism evidence="6 7">
    <name type="scientific">Paraburkholderia aromaticivorans</name>
    <dbReference type="NCBI Taxonomy" id="2026199"/>
    <lineage>
        <taxon>Bacteria</taxon>
        <taxon>Pseudomonadati</taxon>
        <taxon>Pseudomonadota</taxon>
        <taxon>Betaproteobacteria</taxon>
        <taxon>Burkholderiales</taxon>
        <taxon>Burkholderiaceae</taxon>
        <taxon>Paraburkholderia</taxon>
    </lineage>
</organism>
<dbReference type="Gene3D" id="2.60.40.790">
    <property type="match status" value="1"/>
</dbReference>
<dbReference type="AlphaFoldDB" id="A0A248VUW6"/>
<dbReference type="OrthoDB" id="9788892at2"/>
<reference evidence="6 7" key="1">
    <citation type="submission" date="2017-08" db="EMBL/GenBank/DDBJ databases">
        <title>Identification and genetic characteristics of simultaneous BTEX- and naphthalene-degrading Paraburkholderia sp. BN5 isolated from petroleum-contaminated soil.</title>
        <authorList>
            <person name="Lee Y."/>
            <person name="Jeon C.O."/>
        </authorList>
    </citation>
    <scope>NUCLEOTIDE SEQUENCE [LARGE SCALE GENOMIC DNA]</scope>
    <source>
        <strain evidence="6 7">BN5</strain>
    </source>
</reference>
<dbReference type="Pfam" id="PF00011">
    <property type="entry name" value="HSP20"/>
    <property type="match status" value="1"/>
</dbReference>